<name>A0A1R3GPV6_9ROSI</name>
<proteinExistence type="predicted"/>
<reference evidence="2" key="1">
    <citation type="submission" date="2013-09" db="EMBL/GenBank/DDBJ databases">
        <title>Corchorus olitorius genome sequencing.</title>
        <authorList>
            <person name="Alam M."/>
            <person name="Haque M.S."/>
            <person name="Islam M.S."/>
            <person name="Emdad E.M."/>
            <person name="Islam M.M."/>
            <person name="Ahmed B."/>
            <person name="Halim A."/>
            <person name="Hossen Q.M.M."/>
            <person name="Hossain M.Z."/>
            <person name="Ahmed R."/>
            <person name="Khan M.M."/>
            <person name="Islam R."/>
            <person name="Rashid M.M."/>
            <person name="Khan S.A."/>
            <person name="Rahman M.S."/>
            <person name="Alam M."/>
            <person name="Yahiya A.S."/>
            <person name="Khan M.S."/>
            <person name="Azam M.S."/>
            <person name="Haque T."/>
            <person name="Lashkar M.Z.H."/>
            <person name="Akhand A.I."/>
            <person name="Morshed G."/>
            <person name="Roy S."/>
            <person name="Uddin K.S."/>
            <person name="Rabeya T."/>
            <person name="Hossain A.S."/>
            <person name="Chowdhury A."/>
            <person name="Snigdha A.R."/>
            <person name="Mortoza M.S."/>
            <person name="Matin S.A."/>
            <person name="Hoque S.M.E."/>
            <person name="Islam M.K."/>
            <person name="Roy D.K."/>
            <person name="Haider R."/>
            <person name="Moosa M.M."/>
            <person name="Elias S.M."/>
            <person name="Hasan A.M."/>
            <person name="Jahan S."/>
            <person name="Shafiuddin M."/>
            <person name="Mahmood N."/>
            <person name="Shommy N.S."/>
        </authorList>
    </citation>
    <scope>NUCLEOTIDE SEQUENCE [LARGE SCALE GENOMIC DNA]</scope>
    <source>
        <strain evidence="2">cv. O-4</strain>
    </source>
</reference>
<dbReference type="AlphaFoldDB" id="A0A1R3GPV6"/>
<dbReference type="Proteomes" id="UP000187203">
    <property type="component" value="Unassembled WGS sequence"/>
</dbReference>
<comment type="caution">
    <text evidence="1">The sequence shown here is derived from an EMBL/GenBank/DDBJ whole genome shotgun (WGS) entry which is preliminary data.</text>
</comment>
<dbReference type="EMBL" id="AWUE01021970">
    <property type="protein sequence ID" value="OMO60087.1"/>
    <property type="molecule type" value="Genomic_DNA"/>
</dbReference>
<gene>
    <name evidence="1" type="ORF">COLO4_33946</name>
</gene>
<keyword evidence="2" id="KW-1185">Reference proteome</keyword>
<protein>
    <submittedName>
        <fullName evidence="1">Uncharacterized protein</fullName>
    </submittedName>
</protein>
<sequence>MAYGAIHFFIRTIFIQNGAVRDKAISESFKA</sequence>
<accession>A0A1R3GPV6</accession>
<evidence type="ECO:0000313" key="2">
    <source>
        <dbReference type="Proteomes" id="UP000187203"/>
    </source>
</evidence>
<evidence type="ECO:0000313" key="1">
    <source>
        <dbReference type="EMBL" id="OMO60087.1"/>
    </source>
</evidence>
<organism evidence="1 2">
    <name type="scientific">Corchorus olitorius</name>
    <dbReference type="NCBI Taxonomy" id="93759"/>
    <lineage>
        <taxon>Eukaryota</taxon>
        <taxon>Viridiplantae</taxon>
        <taxon>Streptophyta</taxon>
        <taxon>Embryophyta</taxon>
        <taxon>Tracheophyta</taxon>
        <taxon>Spermatophyta</taxon>
        <taxon>Magnoliopsida</taxon>
        <taxon>eudicotyledons</taxon>
        <taxon>Gunneridae</taxon>
        <taxon>Pentapetalae</taxon>
        <taxon>rosids</taxon>
        <taxon>malvids</taxon>
        <taxon>Malvales</taxon>
        <taxon>Malvaceae</taxon>
        <taxon>Grewioideae</taxon>
        <taxon>Apeibeae</taxon>
        <taxon>Corchorus</taxon>
    </lineage>
</organism>